<sequence>MDVLIKEDHHIEGAFMEEVEPWNPDLRMAKLVLKTAVAKDDALAIRFAGYLKDLEEARETIERLSEDKFAPLWKKIRHDRMEWVVEYTKRLDS</sequence>
<organism evidence="1 2">
    <name type="scientific">Didymella pomorum</name>
    <dbReference type="NCBI Taxonomy" id="749634"/>
    <lineage>
        <taxon>Eukaryota</taxon>
        <taxon>Fungi</taxon>
        <taxon>Dikarya</taxon>
        <taxon>Ascomycota</taxon>
        <taxon>Pezizomycotina</taxon>
        <taxon>Dothideomycetes</taxon>
        <taxon>Pleosporomycetidae</taxon>
        <taxon>Pleosporales</taxon>
        <taxon>Pleosporineae</taxon>
        <taxon>Didymellaceae</taxon>
        <taxon>Didymella</taxon>
    </lineage>
</organism>
<protein>
    <submittedName>
        <fullName evidence="1">Uncharacterized protein</fullName>
    </submittedName>
</protein>
<evidence type="ECO:0000313" key="2">
    <source>
        <dbReference type="Proteomes" id="UP001140510"/>
    </source>
</evidence>
<evidence type="ECO:0000313" key="1">
    <source>
        <dbReference type="EMBL" id="KAJ4399636.1"/>
    </source>
</evidence>
<dbReference type="Proteomes" id="UP001140510">
    <property type="component" value="Unassembled WGS sequence"/>
</dbReference>
<accession>A0A9W8Z7H4</accession>
<dbReference type="AlphaFoldDB" id="A0A9W8Z7H4"/>
<comment type="caution">
    <text evidence="1">The sequence shown here is derived from an EMBL/GenBank/DDBJ whole genome shotgun (WGS) entry which is preliminary data.</text>
</comment>
<dbReference type="EMBL" id="JAPEVA010000103">
    <property type="protein sequence ID" value="KAJ4399636.1"/>
    <property type="molecule type" value="Genomic_DNA"/>
</dbReference>
<name>A0A9W8Z7H4_9PLEO</name>
<proteinExistence type="predicted"/>
<keyword evidence="2" id="KW-1185">Reference proteome</keyword>
<reference evidence="1" key="1">
    <citation type="submission" date="2022-10" db="EMBL/GenBank/DDBJ databases">
        <title>Tapping the CABI collections for fungal endophytes: first genome assemblies for Collariella, Neodidymelliopsis, Ascochyta clinopodiicola, Didymella pomorum, Didymosphaeria variabile, Neocosmospora piperis and Neocucurbitaria cava.</title>
        <authorList>
            <person name="Hill R."/>
        </authorList>
    </citation>
    <scope>NUCLEOTIDE SEQUENCE</scope>
    <source>
        <strain evidence="1">IMI 355091</strain>
    </source>
</reference>
<gene>
    <name evidence="1" type="ORF">N0V91_009288</name>
</gene>